<dbReference type="InterPro" id="IPR013189">
    <property type="entry name" value="Glyco_hydro_32_C"/>
</dbReference>
<feature type="domain" description="Gram-positive cocci surface proteins LPxTG" evidence="13">
    <location>
        <begin position="903"/>
        <end position="943"/>
    </location>
</feature>
<accession>A0ABP7V3K2</accession>
<dbReference type="Gene3D" id="2.60.120.560">
    <property type="entry name" value="Exo-inulinase, domain 1"/>
    <property type="match status" value="1"/>
</dbReference>
<protein>
    <recommendedName>
        <fullName evidence="17">Fructan beta-fructosidase</fullName>
    </recommendedName>
</protein>
<evidence type="ECO:0000256" key="6">
    <source>
        <dbReference type="ARBA" id="ARBA00022801"/>
    </source>
</evidence>
<dbReference type="Pfam" id="PF00746">
    <property type="entry name" value="Gram_pos_anchor"/>
    <property type="match status" value="1"/>
</dbReference>
<name>A0ABP7V3K2_9BACI</name>
<feature type="compositionally biased region" description="Polar residues" evidence="9">
    <location>
        <begin position="882"/>
        <end position="900"/>
    </location>
</feature>
<keyword evidence="5 11" id="KW-0732">Signal</keyword>
<dbReference type="InterPro" id="IPR013148">
    <property type="entry name" value="Glyco_hydro_32_N"/>
</dbReference>
<comment type="similarity">
    <text evidence="2">Belongs to the glycosyl hydrolase 32 family.</text>
</comment>
<dbReference type="Pfam" id="PF08244">
    <property type="entry name" value="Glyco_hydro_32C"/>
    <property type="match status" value="1"/>
</dbReference>
<feature type="region of interest" description="Disordered" evidence="9">
    <location>
        <begin position="864"/>
        <end position="910"/>
    </location>
</feature>
<keyword evidence="3" id="KW-0134">Cell wall</keyword>
<reference evidence="16" key="1">
    <citation type="journal article" date="2019" name="Int. J. Syst. Evol. Microbiol.">
        <title>The Global Catalogue of Microorganisms (GCM) 10K type strain sequencing project: providing services to taxonomists for standard genome sequencing and annotation.</title>
        <authorList>
            <consortium name="The Broad Institute Genomics Platform"/>
            <consortium name="The Broad Institute Genome Sequencing Center for Infectious Disease"/>
            <person name="Wu L."/>
            <person name="Ma J."/>
        </authorList>
    </citation>
    <scope>NUCLEOTIDE SEQUENCE [LARGE SCALE GENOMIC DNA]</scope>
    <source>
        <strain evidence="16">JCM 17250</strain>
    </source>
</reference>
<feature type="compositionally biased region" description="Acidic residues" evidence="9">
    <location>
        <begin position="866"/>
        <end position="879"/>
    </location>
</feature>
<dbReference type="SUPFAM" id="SSF49899">
    <property type="entry name" value="Concanavalin A-like lectins/glucanases"/>
    <property type="match status" value="1"/>
</dbReference>
<keyword evidence="10" id="KW-1133">Transmembrane helix</keyword>
<feature type="transmembrane region" description="Helical" evidence="10">
    <location>
        <begin position="917"/>
        <end position="939"/>
    </location>
</feature>
<keyword evidence="10" id="KW-0812">Transmembrane</keyword>
<evidence type="ECO:0000256" key="10">
    <source>
        <dbReference type="SAM" id="Phobius"/>
    </source>
</evidence>
<feature type="compositionally biased region" description="Basic and acidic residues" evidence="9">
    <location>
        <begin position="901"/>
        <end position="910"/>
    </location>
</feature>
<dbReference type="PANTHER" id="PTHR42800">
    <property type="entry name" value="EXOINULINASE INUD (AFU_ORTHOLOGUE AFUA_5G00480)"/>
    <property type="match status" value="1"/>
</dbReference>
<feature type="domain" description="Glycosyl hydrolase family 32 C-terminal" evidence="14">
    <location>
        <begin position="355"/>
        <end position="512"/>
    </location>
</feature>
<keyword evidence="6" id="KW-0378">Hydrolase</keyword>
<evidence type="ECO:0000256" key="1">
    <source>
        <dbReference type="ARBA" id="ARBA00004168"/>
    </source>
</evidence>
<dbReference type="RefSeq" id="WP_344909589.1">
    <property type="nucleotide sequence ID" value="NZ_BAABDL010000014.1"/>
</dbReference>
<evidence type="ECO:0000313" key="16">
    <source>
        <dbReference type="Proteomes" id="UP001501734"/>
    </source>
</evidence>
<evidence type="ECO:0008006" key="17">
    <source>
        <dbReference type="Google" id="ProtNLM"/>
    </source>
</evidence>
<evidence type="ECO:0000313" key="15">
    <source>
        <dbReference type="EMBL" id="GAA4058734.1"/>
    </source>
</evidence>
<dbReference type="InterPro" id="IPR019931">
    <property type="entry name" value="LPXTG_anchor"/>
</dbReference>
<sequence>MKKHLKKALIMALVIIGLLAVNQGNQFLTTAKTKDYYTELYRPQYHFSTPEGRLADPNGLIYFNNEYHLFHQKMGTWAHAVSDDLLHWKHLPIALEHDKMGQAMSGTTVIDWNNTSGLFEEEPGMVAIYTSTEGGEAQSIAYSKDNGRNWQRYNGNPVIENPGKRDFRDPKVFWHEDSESWVMVVSTDKTVTFYNSSNLLDWEYQSVFGIDEDETEHGSHIAVWETPDFFPLAVDGDVDNQKWVLTLSIGDNPIKDGSTNQYFIGDFDGSTFTNSNEPEEVLYTDYGRDFYAGQSFNEVEESQGRRVWLGWMANWRYPYQSPTSPWMGSMSIPRELSLKTNSDGDVRLFQEPIKEIERIRATEHHFDSFTLNNEDKSIDFTGISYEFELIASWDDLDEFGIRLRQSEKEETVVGVDLKSNTVYLDRTDAGLDQLIDRDGNTHQFGKRFDAELNPNSNEIIIRGFVDESSVELFINDGEIVFTNLIYSEPTSNGIELFAVGGELEVESLKLHHLSSVWRPEVEDDELERIVANQENINLSVDESTKLITQLKPDWFTSQEDFDWVIANPEIVQIERLETNEFIIHALQSGQTTIEITHPTGEATKVVNVTVWDEGHPGYMHGWGPSPFHGNMSGNWDIIDDSHIYSHSGSGQAWTNIYRKEIITGDFTVSTNIKWIDQGSEGFPKYGINIADQEGSLISGFFNNDINKLETNAQYKTHDIGWEGIDLPSNTDLTEPQKLTIERVGNNFLFYFNNILVFERDIEIDDEVSIGIINENTQAEFTQFMIKQDVIDDGDGDSNDKLDEKIRILTEQIEKLEAMIENNADLQQVINELRIKIANLEENDENLSDLIADLQARIDALESQITETEDGSDSVSEEDSISNGSGESSNDTKSESGSATNHDPDDKEDRLPATATSVYNYLLIGSLVLLIGTILTLYSYKRKKS</sequence>
<dbReference type="Gene3D" id="2.115.10.20">
    <property type="entry name" value="Glycosyl hydrolase domain, family 43"/>
    <property type="match status" value="1"/>
</dbReference>
<comment type="subcellular location">
    <subcellularLocation>
        <location evidence="1">Secreted</location>
        <location evidence="1">Cell wall</location>
        <topology evidence="1">Peptidoglycan-anchor</topology>
    </subcellularLocation>
</comment>
<keyword evidence="4" id="KW-0964">Secreted</keyword>
<comment type="caution">
    <text evidence="15">The sequence shown here is derived from an EMBL/GenBank/DDBJ whole genome shotgun (WGS) entry which is preliminary data.</text>
</comment>
<evidence type="ECO:0000256" key="9">
    <source>
        <dbReference type="SAM" id="MobiDB-lite"/>
    </source>
</evidence>
<dbReference type="Gene3D" id="2.60.40.1080">
    <property type="match status" value="1"/>
</dbReference>
<evidence type="ECO:0000256" key="4">
    <source>
        <dbReference type="ARBA" id="ARBA00022525"/>
    </source>
</evidence>
<keyword evidence="7" id="KW-0572">Peptidoglycan-anchor</keyword>
<gene>
    <name evidence="15" type="ORF">GCM10022410_02370</name>
</gene>
<evidence type="ECO:0000256" key="2">
    <source>
        <dbReference type="ARBA" id="ARBA00009902"/>
    </source>
</evidence>
<evidence type="ECO:0000256" key="11">
    <source>
        <dbReference type="SAM" id="SignalP"/>
    </source>
</evidence>
<evidence type="ECO:0000256" key="5">
    <source>
        <dbReference type="ARBA" id="ARBA00022729"/>
    </source>
</evidence>
<feature type="signal peptide" evidence="11">
    <location>
        <begin position="1"/>
        <end position="23"/>
    </location>
</feature>
<keyword evidence="8" id="KW-0326">Glycosidase</keyword>
<dbReference type="SUPFAM" id="SSF75005">
    <property type="entry name" value="Arabinanase/levansucrase/invertase"/>
    <property type="match status" value="1"/>
</dbReference>
<dbReference type="EMBL" id="BAABDL010000014">
    <property type="protein sequence ID" value="GAA4058734.1"/>
    <property type="molecule type" value="Genomic_DNA"/>
</dbReference>
<dbReference type="CDD" id="cd18622">
    <property type="entry name" value="GH32_Inu-like"/>
    <property type="match status" value="1"/>
</dbReference>
<evidence type="ECO:0000259" key="12">
    <source>
        <dbReference type="Pfam" id="PF00251"/>
    </source>
</evidence>
<dbReference type="PANTHER" id="PTHR42800:SF1">
    <property type="entry name" value="EXOINULINASE INUD (AFU_ORTHOLOGUE AFUA_5G00480)"/>
    <property type="match status" value="1"/>
</dbReference>
<feature type="chain" id="PRO_5045313385" description="Fructan beta-fructosidase" evidence="11">
    <location>
        <begin position="24"/>
        <end position="944"/>
    </location>
</feature>
<dbReference type="InterPro" id="IPR013320">
    <property type="entry name" value="ConA-like_dom_sf"/>
</dbReference>
<organism evidence="15 16">
    <name type="scientific">Amphibacillus indicireducens</name>
    <dbReference type="NCBI Taxonomy" id="1076330"/>
    <lineage>
        <taxon>Bacteria</taxon>
        <taxon>Bacillati</taxon>
        <taxon>Bacillota</taxon>
        <taxon>Bacilli</taxon>
        <taxon>Bacillales</taxon>
        <taxon>Bacillaceae</taxon>
        <taxon>Amphibacillus</taxon>
    </lineage>
</organism>
<evidence type="ECO:0000256" key="7">
    <source>
        <dbReference type="ARBA" id="ARBA00023088"/>
    </source>
</evidence>
<feature type="domain" description="Glycosyl hydrolase family 32 N-terminal" evidence="12">
    <location>
        <begin position="46"/>
        <end position="352"/>
    </location>
</feature>
<keyword evidence="10" id="KW-0472">Membrane</keyword>
<dbReference type="SMART" id="SM00640">
    <property type="entry name" value="Glyco_32"/>
    <property type="match status" value="1"/>
</dbReference>
<dbReference type="InterPro" id="IPR001362">
    <property type="entry name" value="Glyco_hydro_32"/>
</dbReference>
<dbReference type="InterPro" id="IPR023296">
    <property type="entry name" value="Glyco_hydro_beta-prop_sf"/>
</dbReference>
<dbReference type="Pfam" id="PF00251">
    <property type="entry name" value="Glyco_hydro_32N"/>
    <property type="match status" value="1"/>
</dbReference>
<evidence type="ECO:0000259" key="14">
    <source>
        <dbReference type="Pfam" id="PF08244"/>
    </source>
</evidence>
<evidence type="ECO:0000256" key="8">
    <source>
        <dbReference type="ARBA" id="ARBA00023295"/>
    </source>
</evidence>
<evidence type="ECO:0000256" key="3">
    <source>
        <dbReference type="ARBA" id="ARBA00022512"/>
    </source>
</evidence>
<keyword evidence="16" id="KW-1185">Reference proteome</keyword>
<evidence type="ECO:0000259" key="13">
    <source>
        <dbReference type="Pfam" id="PF00746"/>
    </source>
</evidence>
<proteinExistence type="inferred from homology"/>
<dbReference type="Proteomes" id="UP001501734">
    <property type="component" value="Unassembled WGS sequence"/>
</dbReference>